<evidence type="ECO:0000313" key="3">
    <source>
        <dbReference type="EMBL" id="MSU82468.1"/>
    </source>
</evidence>
<dbReference type="Pfam" id="PF05389">
    <property type="entry name" value="MecA"/>
    <property type="match status" value="1"/>
</dbReference>
<evidence type="ECO:0000256" key="1">
    <source>
        <dbReference type="ARBA" id="ARBA00005397"/>
    </source>
</evidence>
<protein>
    <submittedName>
        <fullName evidence="3">Adaptor protein MecA</fullName>
    </submittedName>
</protein>
<dbReference type="Gene3D" id="3.30.70.1950">
    <property type="match status" value="1"/>
</dbReference>
<proteinExistence type="inferred from homology"/>
<dbReference type="InterPro" id="IPR008681">
    <property type="entry name" value="Neg-reg_MecA"/>
</dbReference>
<comment type="similarity">
    <text evidence="1">Belongs to the MecA family.</text>
</comment>
<dbReference type="AlphaFoldDB" id="A0A6N7YHH7"/>
<name>A0A6N7YHH7_9FIRM</name>
<accession>A0A6N7YHH7</accession>
<dbReference type="EMBL" id="VULP01000017">
    <property type="protein sequence ID" value="MSU82468.1"/>
    <property type="molecule type" value="Genomic_DNA"/>
</dbReference>
<evidence type="ECO:0000313" key="4">
    <source>
        <dbReference type="Proteomes" id="UP000433359"/>
    </source>
</evidence>
<comment type="caution">
    <text evidence="3">The sequence shown here is derived from an EMBL/GenBank/DDBJ whole genome shotgun (WGS) entry which is preliminary data.</text>
</comment>
<evidence type="ECO:0000256" key="2">
    <source>
        <dbReference type="SAM" id="MobiDB-lite"/>
    </source>
</evidence>
<feature type="compositionally biased region" description="Basic and acidic residues" evidence="2">
    <location>
        <begin position="161"/>
        <end position="175"/>
    </location>
</feature>
<reference evidence="3 4" key="1">
    <citation type="submission" date="2019-08" db="EMBL/GenBank/DDBJ databases">
        <title>In-depth cultivation of the pig gut microbiome towards novel bacterial diversity and tailored functional studies.</title>
        <authorList>
            <person name="Wylensek D."/>
            <person name="Hitch T.C.A."/>
            <person name="Clavel T."/>
        </authorList>
    </citation>
    <scope>NUCLEOTIDE SEQUENCE [LARGE SCALE GENOMIC DNA]</scope>
    <source>
        <strain evidence="3 4">BSM-383-APC-4H</strain>
    </source>
</reference>
<dbReference type="Proteomes" id="UP000433359">
    <property type="component" value="Unassembled WGS sequence"/>
</dbReference>
<sequence length="306" mass="35008">MANNICIIKLGEANGLERRDIMFFWKIDDETIRCLINKEEIGQMGFDLNELSSDNDLMEEFLNAIIANSKNYINWNTDNGVQNYIARALPSEQFLITISCTFQDVAIDRDLDQIKKMTTALRERISDDRINSIYSMSGEEKEREFEALAKDLHDVCMGNTTEKEEQEEKGAEKTAAENVSSEMPKDSAKGMASSKAAEQGGPEQAVRPHIPAQKLIFKEFRNLIDFCSLLNKDYFILSSLYKDAEKYILLVEFPIEMDNSKIITFMITAEEYGAECSNQRLEGYYLSEHATLLIKDKAVETLYRMN</sequence>
<dbReference type="InterPro" id="IPR038471">
    <property type="entry name" value="MecA_C_sf"/>
</dbReference>
<gene>
    <name evidence="3" type="ORF">FYJ25_08920</name>
</gene>
<organism evidence="3 4">
    <name type="scientific">Anaerobutyricum soehngenii</name>
    <dbReference type="NCBI Taxonomy" id="105843"/>
    <lineage>
        <taxon>Bacteria</taxon>
        <taxon>Bacillati</taxon>
        <taxon>Bacillota</taxon>
        <taxon>Clostridia</taxon>
        <taxon>Lachnospirales</taxon>
        <taxon>Lachnospiraceae</taxon>
        <taxon>Anaerobutyricum</taxon>
    </lineage>
</organism>
<feature type="region of interest" description="Disordered" evidence="2">
    <location>
        <begin position="160"/>
        <end position="206"/>
    </location>
</feature>